<accession>A0ABX7F6R4</accession>
<evidence type="ECO:0008006" key="3">
    <source>
        <dbReference type="Google" id="ProtNLM"/>
    </source>
</evidence>
<proteinExistence type="predicted"/>
<organism evidence="1 2">
    <name type="scientific">Ponticoccus alexandrii</name>
    <dbReference type="NCBI Taxonomy" id="1943633"/>
    <lineage>
        <taxon>Bacteria</taxon>
        <taxon>Pseudomonadati</taxon>
        <taxon>Pseudomonadota</taxon>
        <taxon>Alphaproteobacteria</taxon>
        <taxon>Rhodobacterales</taxon>
        <taxon>Roseobacteraceae</taxon>
        <taxon>Ponticoccus</taxon>
    </lineage>
</organism>
<dbReference type="RefSeq" id="WP_023847907.1">
    <property type="nucleotide sequence ID" value="NZ_CP047166.1"/>
</dbReference>
<protein>
    <recommendedName>
        <fullName evidence="3">GNAT family N-acetyltransferase</fullName>
    </recommendedName>
</protein>
<sequence length="140" mass="14952">MLHAIDAFWEPHPEAASRFSAWMARSQGLTDRDMFVGTDPGAGVSGYVIAQPVTPLHVPPGHALSGLGIVDDWHHVDLADLARLSGDGSGARALLQRAETALATRGRDSALVVCPAGWLSKRAVLRAAGYRVALTWYIRG</sequence>
<evidence type="ECO:0000313" key="2">
    <source>
        <dbReference type="Proteomes" id="UP000596387"/>
    </source>
</evidence>
<gene>
    <name evidence="1" type="ORF">GQA70_02465</name>
</gene>
<dbReference type="Proteomes" id="UP000596387">
    <property type="component" value="Chromosome"/>
</dbReference>
<name>A0ABX7F6R4_9RHOB</name>
<dbReference type="EMBL" id="CP047166">
    <property type="protein sequence ID" value="QRF65274.1"/>
    <property type="molecule type" value="Genomic_DNA"/>
</dbReference>
<keyword evidence="2" id="KW-1185">Reference proteome</keyword>
<dbReference type="Gene3D" id="3.40.630.30">
    <property type="match status" value="1"/>
</dbReference>
<reference evidence="1 2" key="1">
    <citation type="submission" date="2019-12" db="EMBL/GenBank/DDBJ databases">
        <title>Complete Genome Sequence of a Quorum-Sensing Bacterium,Rhodobacteraceae bacterium C31, Isolated from a marine microalgae symbiotic bacteria.</title>
        <authorList>
            <person name="Zhang Y."/>
        </authorList>
    </citation>
    <scope>NUCLEOTIDE SEQUENCE [LARGE SCALE GENOMIC DNA]</scope>
    <source>
        <strain evidence="1 2">C31</strain>
    </source>
</reference>
<evidence type="ECO:0000313" key="1">
    <source>
        <dbReference type="EMBL" id="QRF65274.1"/>
    </source>
</evidence>